<accession>A0A840MZV5</accession>
<organism evidence="1 2">
    <name type="scientific">Afipia massiliensis</name>
    <dbReference type="NCBI Taxonomy" id="211460"/>
    <lineage>
        <taxon>Bacteria</taxon>
        <taxon>Pseudomonadati</taxon>
        <taxon>Pseudomonadota</taxon>
        <taxon>Alphaproteobacteria</taxon>
        <taxon>Hyphomicrobiales</taxon>
        <taxon>Nitrobacteraceae</taxon>
        <taxon>Afipia</taxon>
    </lineage>
</organism>
<dbReference type="Proteomes" id="UP000521227">
    <property type="component" value="Unassembled WGS sequence"/>
</dbReference>
<evidence type="ECO:0000313" key="1">
    <source>
        <dbReference type="EMBL" id="MBB5051141.1"/>
    </source>
</evidence>
<gene>
    <name evidence="1" type="ORF">HNQ36_001095</name>
</gene>
<name>A0A840MZV5_9BRAD</name>
<dbReference type="RefSeq" id="WP_184082927.1">
    <property type="nucleotide sequence ID" value="NZ_JACHIJ010000002.1"/>
</dbReference>
<sequence length="69" mass="7869">MPSRLYQAGDIVFVRAVVIDPCADVFQVRIEDYPKIAITTWVPASEIAKAEDIDRLRPMRFPRAPLLAR</sequence>
<proteinExistence type="predicted"/>
<reference evidence="1 2" key="1">
    <citation type="submission" date="2020-08" db="EMBL/GenBank/DDBJ databases">
        <title>Genomic Encyclopedia of Type Strains, Phase IV (KMG-IV): sequencing the most valuable type-strain genomes for metagenomic binning, comparative biology and taxonomic classification.</title>
        <authorList>
            <person name="Goeker M."/>
        </authorList>
    </citation>
    <scope>NUCLEOTIDE SEQUENCE [LARGE SCALE GENOMIC DNA]</scope>
    <source>
        <strain evidence="1 2">DSM 17498</strain>
    </source>
</reference>
<comment type="caution">
    <text evidence="1">The sequence shown here is derived from an EMBL/GenBank/DDBJ whole genome shotgun (WGS) entry which is preliminary data.</text>
</comment>
<evidence type="ECO:0000313" key="2">
    <source>
        <dbReference type="Proteomes" id="UP000521227"/>
    </source>
</evidence>
<protein>
    <submittedName>
        <fullName evidence="1">Uncharacterized protein</fullName>
    </submittedName>
</protein>
<dbReference type="EMBL" id="JACHIJ010000002">
    <property type="protein sequence ID" value="MBB5051141.1"/>
    <property type="molecule type" value="Genomic_DNA"/>
</dbReference>
<dbReference type="AlphaFoldDB" id="A0A840MZV5"/>